<dbReference type="Gene3D" id="3.40.50.2300">
    <property type="match status" value="1"/>
</dbReference>
<feature type="domain" description="HTH LytTR-type" evidence="1">
    <location>
        <begin position="134"/>
        <end position="233"/>
    </location>
</feature>
<dbReference type="EMBL" id="JAMZEL010000028">
    <property type="protein sequence ID" value="MCP1386540.1"/>
    <property type="molecule type" value="Genomic_DNA"/>
</dbReference>
<dbReference type="PANTHER" id="PTHR37299">
    <property type="entry name" value="TRANSCRIPTIONAL REGULATOR-RELATED"/>
    <property type="match status" value="1"/>
</dbReference>
<proteinExistence type="predicted"/>
<dbReference type="SMART" id="SM00850">
    <property type="entry name" value="LytTR"/>
    <property type="match status" value="1"/>
</dbReference>
<protein>
    <submittedName>
        <fullName evidence="2">LytTR family transcriptional regulator DNA-binding domain-containing protein</fullName>
    </submittedName>
</protein>
<evidence type="ECO:0000313" key="3">
    <source>
        <dbReference type="Proteomes" id="UP001204772"/>
    </source>
</evidence>
<name>A0ABT1FYH5_9BACT</name>
<dbReference type="InterPro" id="IPR007492">
    <property type="entry name" value="LytTR_DNA-bd_dom"/>
</dbReference>
<dbReference type="SUPFAM" id="SSF52172">
    <property type="entry name" value="CheY-like"/>
    <property type="match status" value="1"/>
</dbReference>
<evidence type="ECO:0000259" key="1">
    <source>
        <dbReference type="PROSITE" id="PS50930"/>
    </source>
</evidence>
<reference evidence="2 3" key="1">
    <citation type="submission" date="2022-06" db="EMBL/GenBank/DDBJ databases">
        <title>Runella sp. S5 genome sequencing.</title>
        <authorList>
            <person name="Park S."/>
        </authorList>
    </citation>
    <scope>NUCLEOTIDE SEQUENCE [LARGE SCALE GENOMIC DNA]</scope>
    <source>
        <strain evidence="2 3">S5</strain>
    </source>
</reference>
<accession>A0ABT1FYH5</accession>
<dbReference type="InterPro" id="IPR011006">
    <property type="entry name" value="CheY-like_superfamily"/>
</dbReference>
<gene>
    <name evidence="2" type="ORF">NCI00_29120</name>
</gene>
<keyword evidence="3" id="KW-1185">Reference proteome</keyword>
<dbReference type="Pfam" id="PF04397">
    <property type="entry name" value="LytTR"/>
    <property type="match status" value="1"/>
</dbReference>
<evidence type="ECO:0000313" key="2">
    <source>
        <dbReference type="EMBL" id="MCP1386540.1"/>
    </source>
</evidence>
<organism evidence="2 3">
    <name type="scientific">Runella salmonicolor</name>
    <dbReference type="NCBI Taxonomy" id="2950278"/>
    <lineage>
        <taxon>Bacteria</taxon>
        <taxon>Pseudomonadati</taxon>
        <taxon>Bacteroidota</taxon>
        <taxon>Cytophagia</taxon>
        <taxon>Cytophagales</taxon>
        <taxon>Spirosomataceae</taxon>
        <taxon>Runella</taxon>
    </lineage>
</organism>
<dbReference type="GO" id="GO:0003677">
    <property type="term" value="F:DNA binding"/>
    <property type="evidence" value="ECO:0007669"/>
    <property type="project" value="UniProtKB-KW"/>
</dbReference>
<dbReference type="PANTHER" id="PTHR37299:SF1">
    <property type="entry name" value="STAGE 0 SPORULATION PROTEIN A HOMOLOG"/>
    <property type="match status" value="1"/>
</dbReference>
<dbReference type="PROSITE" id="PS50930">
    <property type="entry name" value="HTH_LYTTR"/>
    <property type="match status" value="1"/>
</dbReference>
<dbReference type="RefSeq" id="WP_253533454.1">
    <property type="nucleotide sequence ID" value="NZ_JAMZEL010000028.1"/>
</dbReference>
<dbReference type="Proteomes" id="UP001204772">
    <property type="component" value="Unassembled WGS sequence"/>
</dbReference>
<sequence>MIHQAYCLLVGNSPLTSTLCTDIEQLSIAFTSVSCTHCESLSKFTKILQKSRPSLVIIDAATEGFDSFLESTDLNKLGQVVITSENPNDALKAYELGAIDFLPLPYTPQRLEKAVLRGLNARVGEYGVVFPEKLLIRSGRRIEVLNTPDIIYIEAYGTYSKFHLEGGKVLVVNGLIKQIEQVLPTSDFIRLHRSYIVNKAKITSFDYQKIYIGDKHIEVGTTYAGKFKSYFEGNG</sequence>
<dbReference type="Gene3D" id="2.40.50.1020">
    <property type="entry name" value="LytTr DNA-binding domain"/>
    <property type="match status" value="1"/>
</dbReference>
<comment type="caution">
    <text evidence="2">The sequence shown here is derived from an EMBL/GenBank/DDBJ whole genome shotgun (WGS) entry which is preliminary data.</text>
</comment>
<dbReference type="InterPro" id="IPR046947">
    <property type="entry name" value="LytR-like"/>
</dbReference>
<keyword evidence="2" id="KW-0238">DNA-binding</keyword>